<feature type="compositionally biased region" description="Polar residues" evidence="6">
    <location>
        <begin position="585"/>
        <end position="597"/>
    </location>
</feature>
<keyword evidence="11" id="KW-1185">Reference proteome</keyword>
<name>A0A4P9WWR6_9FUNG</name>
<keyword evidence="3 7" id="KW-0812">Transmembrane</keyword>
<sequence>MRYLSTRSSTSSFDAPPSAWTSAAALNSASTKPADLDPVVDPSRDDALQDEALTHDLPRVAGPIPVAGFFIVVVEAAERLAYYGASSTFFNLIAYPAQTAAQLAQVQAGTLALQPGAFDQGTAVANGLINFFTLACYLSPIGAAIVADHTWGKYRAVVIYSLVYLCGWILLTVSAVPSSHAADGTPVFGRAALPLFVLAILVIGFGAGIKSLISVMVADNVPREPYIHVRHNGQREVIDPDLTVSRVYVWFYWSINIGSVVGMLACTTLERSAFWKAYLVPACSMVVAIAVFVMGRRRYHAPATPDGSVIMNSVRCIAYAAQRRRRYRKQSIITSSGSQRECEQRVWPDRLVDDLKRTLKACSIFPIMIIYWLAYSQQTSNLISSAAQMERPVWLNNDVVPLLDPVLLCLLLPVFDRVIYPWLARRRIRFSPLRRMALGIALGGISMLSASAIQARVYHAPPYFNHPLVDSDGQPATGTPNHVSIWWQLIPYFLIACSEILASASALEFAYVASPDALKCLVAALALLPSAAASLINLVISPLARDPHLTIIYGVYGGLAITASCVFWVLFRHLDAEHAQMQHGATTTNSNKSSQVDLSIGISPDSDLSIS</sequence>
<comment type="similarity">
    <text evidence="2">Belongs to the major facilitator superfamily. Proton-dependent oligopeptide transporter (POT/PTR) (TC 2.A.17) family.</text>
</comment>
<dbReference type="PANTHER" id="PTHR11654">
    <property type="entry name" value="OLIGOPEPTIDE TRANSPORTER-RELATED"/>
    <property type="match status" value="1"/>
</dbReference>
<feature type="transmembrane region" description="Helical" evidence="7">
    <location>
        <begin position="247"/>
        <end position="265"/>
    </location>
</feature>
<proteinExistence type="inferred from homology"/>
<dbReference type="STRING" id="1555241.A0A4P9WWR6"/>
<feature type="transmembrane region" description="Helical" evidence="7">
    <location>
        <begin position="188"/>
        <end position="209"/>
    </location>
</feature>
<keyword evidence="4 7" id="KW-1133">Transmembrane helix</keyword>
<comment type="subcellular location">
    <subcellularLocation>
        <location evidence="1">Membrane</location>
        <topology evidence="1">Multi-pass membrane protein</topology>
    </subcellularLocation>
</comment>
<dbReference type="InterPro" id="IPR018456">
    <property type="entry name" value="PTR2_symporter_CS"/>
</dbReference>
<dbReference type="InterPro" id="IPR036259">
    <property type="entry name" value="MFS_trans_sf"/>
</dbReference>
<evidence type="ECO:0000313" key="8">
    <source>
        <dbReference type="EMBL" id="RKO97814.1"/>
    </source>
</evidence>
<evidence type="ECO:0000256" key="1">
    <source>
        <dbReference type="ARBA" id="ARBA00004141"/>
    </source>
</evidence>
<feature type="region of interest" description="Disordered" evidence="6">
    <location>
        <begin position="585"/>
        <end position="611"/>
    </location>
</feature>
<evidence type="ECO:0000256" key="4">
    <source>
        <dbReference type="ARBA" id="ARBA00022989"/>
    </source>
</evidence>
<dbReference type="GO" id="GO:0006857">
    <property type="term" value="P:oligopeptide transport"/>
    <property type="evidence" value="ECO:0007669"/>
    <property type="project" value="InterPro"/>
</dbReference>
<evidence type="ECO:0000256" key="6">
    <source>
        <dbReference type="SAM" id="MobiDB-lite"/>
    </source>
</evidence>
<dbReference type="AlphaFoldDB" id="A0A4P9WWR6"/>
<dbReference type="OrthoDB" id="8904098at2759"/>
<feature type="transmembrane region" description="Helical" evidence="7">
    <location>
        <begin position="277"/>
        <end position="295"/>
    </location>
</feature>
<dbReference type="GO" id="GO:0022857">
    <property type="term" value="F:transmembrane transporter activity"/>
    <property type="evidence" value="ECO:0007669"/>
    <property type="project" value="InterPro"/>
</dbReference>
<feature type="transmembrane region" description="Helical" evidence="7">
    <location>
        <begin position="520"/>
        <end position="544"/>
    </location>
</feature>
<keyword evidence="5 7" id="KW-0472">Membrane</keyword>
<feature type="transmembrane region" description="Helical" evidence="7">
    <location>
        <begin position="550"/>
        <end position="571"/>
    </location>
</feature>
<evidence type="ECO:0000313" key="10">
    <source>
        <dbReference type="Proteomes" id="UP000268535"/>
    </source>
</evidence>
<dbReference type="Gene3D" id="1.20.1250.20">
    <property type="entry name" value="MFS general substrate transporter like domains"/>
    <property type="match status" value="1"/>
</dbReference>
<protein>
    <submittedName>
        <fullName evidence="8">PTR2-domain-containing protein</fullName>
    </submittedName>
</protein>
<accession>A0A4P9WWR6</accession>
<evidence type="ECO:0000313" key="11">
    <source>
        <dbReference type="Proteomes" id="UP000274922"/>
    </source>
</evidence>
<dbReference type="Proteomes" id="UP000268535">
    <property type="component" value="Unassembled WGS sequence"/>
</dbReference>
<reference evidence="10 11" key="1">
    <citation type="journal article" date="2018" name="Nat. Microbiol.">
        <title>Leveraging single-cell genomics to expand the fungal tree of life.</title>
        <authorList>
            <person name="Ahrendt S.R."/>
            <person name="Quandt C.A."/>
            <person name="Ciobanu D."/>
            <person name="Clum A."/>
            <person name="Salamov A."/>
            <person name="Andreopoulos B."/>
            <person name="Cheng J.F."/>
            <person name="Woyke T."/>
            <person name="Pelin A."/>
            <person name="Henrissat B."/>
            <person name="Reynolds N.K."/>
            <person name="Benny G.L."/>
            <person name="Smith M.E."/>
            <person name="James T.Y."/>
            <person name="Grigoriev I.V."/>
        </authorList>
    </citation>
    <scope>NUCLEOTIDE SEQUENCE [LARGE SCALE GENOMIC DNA]</scope>
    <source>
        <strain evidence="10 11">ATCC 52028</strain>
    </source>
</reference>
<evidence type="ECO:0000313" key="9">
    <source>
        <dbReference type="EMBL" id="RKP01367.1"/>
    </source>
</evidence>
<dbReference type="PROSITE" id="PS01022">
    <property type="entry name" value="PTR2_1"/>
    <property type="match status" value="1"/>
</dbReference>
<dbReference type="InterPro" id="IPR000109">
    <property type="entry name" value="POT_fam"/>
</dbReference>
<reference evidence="9" key="2">
    <citation type="submission" date="2018-04" db="EMBL/GenBank/DDBJ databases">
        <title>Leveraging single-cell genomics to expand the Fungal Tree of Life.</title>
        <authorList>
            <consortium name="DOE Joint Genome Institute"/>
            <person name="Ahrendt S.R."/>
            <person name="Quandt C.A."/>
            <person name="Ciobanu D."/>
            <person name="Clum A."/>
            <person name="Salamov A."/>
            <person name="Andreopoulos B."/>
            <person name="Cheng J.-F."/>
            <person name="Woyke T."/>
            <person name="Pelin A."/>
            <person name="Henrissat B."/>
            <person name="Benny G.L."/>
            <person name="Smith M.E."/>
            <person name="James T.Y."/>
            <person name="Grigoriev I.V."/>
        </authorList>
    </citation>
    <scope>NUCLEOTIDE SEQUENCE</scope>
    <source>
        <strain evidence="9">ATCC 52028</strain>
    </source>
</reference>
<organism evidence="8 10">
    <name type="scientific">Caulochytrium protostelioides</name>
    <dbReference type="NCBI Taxonomy" id="1555241"/>
    <lineage>
        <taxon>Eukaryota</taxon>
        <taxon>Fungi</taxon>
        <taxon>Fungi incertae sedis</taxon>
        <taxon>Chytridiomycota</taxon>
        <taxon>Chytridiomycota incertae sedis</taxon>
        <taxon>Chytridiomycetes</taxon>
        <taxon>Caulochytriales</taxon>
        <taxon>Caulochytriaceae</taxon>
        <taxon>Caulochytrium</taxon>
    </lineage>
</organism>
<dbReference type="GO" id="GO:0016020">
    <property type="term" value="C:membrane"/>
    <property type="evidence" value="ECO:0007669"/>
    <property type="project" value="UniProtKB-SubCell"/>
</dbReference>
<dbReference type="Pfam" id="PF00854">
    <property type="entry name" value="PTR2"/>
    <property type="match status" value="1"/>
</dbReference>
<evidence type="ECO:0000256" key="7">
    <source>
        <dbReference type="SAM" id="Phobius"/>
    </source>
</evidence>
<dbReference type="SUPFAM" id="SSF103473">
    <property type="entry name" value="MFS general substrate transporter"/>
    <property type="match status" value="1"/>
</dbReference>
<dbReference type="EMBL" id="ML014175">
    <property type="protein sequence ID" value="RKP01367.1"/>
    <property type="molecule type" value="Genomic_DNA"/>
</dbReference>
<feature type="transmembrane region" description="Helical" evidence="7">
    <location>
        <begin position="157"/>
        <end position="176"/>
    </location>
</feature>
<reference evidence="8" key="3">
    <citation type="submission" date="2018-08" db="EMBL/GenBank/DDBJ databases">
        <title>Leveraging single-cell genomics to expand the Fungal Tree of Life.</title>
        <authorList>
            <consortium name="DOE Joint Genome Institute"/>
            <person name="Ahrendt S.R."/>
            <person name="Quandt C.A."/>
            <person name="Ciobanu D."/>
            <person name="Clum A."/>
            <person name="Salamov A."/>
            <person name="Andreopoulos B."/>
            <person name="Cheng J.-F."/>
            <person name="Woyke T."/>
            <person name="Pelin A."/>
            <person name="Henrissat B."/>
            <person name="Reynolds N."/>
            <person name="Benny G.L."/>
            <person name="Smith M.E."/>
            <person name="James T.Y."/>
            <person name="Grigoriev I.V."/>
        </authorList>
    </citation>
    <scope>NUCLEOTIDE SEQUENCE</scope>
    <source>
        <strain evidence="8">ATCC 52028</strain>
    </source>
</reference>
<dbReference type="Proteomes" id="UP000274922">
    <property type="component" value="Unassembled WGS sequence"/>
</dbReference>
<feature type="transmembrane region" description="Helical" evidence="7">
    <location>
        <begin position="489"/>
        <end position="513"/>
    </location>
</feature>
<evidence type="ECO:0000256" key="3">
    <source>
        <dbReference type="ARBA" id="ARBA00022692"/>
    </source>
</evidence>
<gene>
    <name evidence="8" type="ORF">CAUPRSCDRAFT_5925</name>
    <name evidence="9" type="ORF">CXG81DRAFT_12094</name>
</gene>
<feature type="transmembrane region" description="Helical" evidence="7">
    <location>
        <begin position="436"/>
        <end position="458"/>
    </location>
</feature>
<evidence type="ECO:0000256" key="5">
    <source>
        <dbReference type="ARBA" id="ARBA00023136"/>
    </source>
</evidence>
<evidence type="ECO:0000256" key="2">
    <source>
        <dbReference type="ARBA" id="ARBA00005982"/>
    </source>
</evidence>
<dbReference type="EMBL" id="ML009161">
    <property type="protein sequence ID" value="RKO97814.1"/>
    <property type="molecule type" value="Genomic_DNA"/>
</dbReference>